<dbReference type="SUPFAM" id="SSF55874">
    <property type="entry name" value="ATPase domain of HSP90 chaperone/DNA topoisomerase II/histidine kinase"/>
    <property type="match status" value="1"/>
</dbReference>
<evidence type="ECO:0000256" key="13">
    <source>
        <dbReference type="ARBA" id="ARBA00023012"/>
    </source>
</evidence>
<dbReference type="SUPFAM" id="SSF47226">
    <property type="entry name" value="Histidine-containing phosphotransfer domain, HPT domain"/>
    <property type="match status" value="1"/>
</dbReference>
<dbReference type="RefSeq" id="WP_007021142.1">
    <property type="nucleotide sequence ID" value="NZ_CH724125.1"/>
</dbReference>
<dbReference type="PRINTS" id="PR00344">
    <property type="entry name" value="BCTRLSENSOR"/>
</dbReference>
<comment type="subcellular location">
    <subcellularLocation>
        <location evidence="2">Cell inner membrane</location>
        <topology evidence="2">Multi-pass membrane protein</topology>
    </subcellularLocation>
</comment>
<keyword evidence="11" id="KW-0067">ATP-binding</keyword>
<dbReference type="PANTHER" id="PTHR45339:SF1">
    <property type="entry name" value="HYBRID SIGNAL TRANSDUCTION HISTIDINE KINASE J"/>
    <property type="match status" value="1"/>
</dbReference>
<evidence type="ECO:0000256" key="10">
    <source>
        <dbReference type="ARBA" id="ARBA00022777"/>
    </source>
</evidence>
<dbReference type="Proteomes" id="UP000002171">
    <property type="component" value="Unassembled WGS sequence"/>
</dbReference>
<keyword evidence="22" id="KW-1185">Reference proteome</keyword>
<dbReference type="GO" id="GO:0000155">
    <property type="term" value="F:phosphorelay sensor kinase activity"/>
    <property type="evidence" value="ECO:0007669"/>
    <property type="project" value="InterPro"/>
</dbReference>
<name>A0A7U8C2E4_NEPCE</name>
<evidence type="ECO:0000259" key="19">
    <source>
        <dbReference type="PROSITE" id="PS50110"/>
    </source>
</evidence>
<dbReference type="EMBL" id="AAOW01000021">
    <property type="protein sequence ID" value="EAR60243.1"/>
    <property type="molecule type" value="Genomic_DNA"/>
</dbReference>
<keyword evidence="16" id="KW-0175">Coiled coil</keyword>
<keyword evidence="13" id="KW-0902">Two-component regulatory system</keyword>
<feature type="domain" description="HAMP" evidence="20">
    <location>
        <begin position="191"/>
        <end position="243"/>
    </location>
</feature>
<dbReference type="SMART" id="SM00388">
    <property type="entry name" value="HisKA"/>
    <property type="match status" value="1"/>
</dbReference>
<dbReference type="InterPro" id="IPR036890">
    <property type="entry name" value="HATPase_C_sf"/>
</dbReference>
<dbReference type="PANTHER" id="PTHR45339">
    <property type="entry name" value="HYBRID SIGNAL TRANSDUCTION HISTIDINE KINASE J"/>
    <property type="match status" value="1"/>
</dbReference>
<evidence type="ECO:0000256" key="11">
    <source>
        <dbReference type="ARBA" id="ARBA00022840"/>
    </source>
</evidence>
<dbReference type="FunFam" id="3.30.565.10:FF:000010">
    <property type="entry name" value="Sensor histidine kinase RcsC"/>
    <property type="match status" value="1"/>
</dbReference>
<proteinExistence type="predicted"/>
<evidence type="ECO:0000256" key="15">
    <source>
        <dbReference type="PROSITE-ProRule" id="PRU00169"/>
    </source>
</evidence>
<dbReference type="Pfam" id="PF00672">
    <property type="entry name" value="HAMP"/>
    <property type="match status" value="1"/>
</dbReference>
<dbReference type="PROSITE" id="PS50109">
    <property type="entry name" value="HIS_KIN"/>
    <property type="match status" value="1"/>
</dbReference>
<dbReference type="SMART" id="SM00387">
    <property type="entry name" value="HATPase_c"/>
    <property type="match status" value="1"/>
</dbReference>
<evidence type="ECO:0000256" key="3">
    <source>
        <dbReference type="ARBA" id="ARBA00012438"/>
    </source>
</evidence>
<dbReference type="Gene3D" id="3.30.565.10">
    <property type="entry name" value="Histidine kinase-like ATPase, C-terminal domain"/>
    <property type="match status" value="1"/>
</dbReference>
<dbReference type="InterPro" id="IPR036641">
    <property type="entry name" value="HPT_dom_sf"/>
</dbReference>
<feature type="transmembrane region" description="Helical" evidence="17">
    <location>
        <begin position="167"/>
        <end position="186"/>
    </location>
</feature>
<feature type="coiled-coil region" evidence="16">
    <location>
        <begin position="235"/>
        <end position="283"/>
    </location>
</feature>
<feature type="domain" description="Histidine kinase" evidence="18">
    <location>
        <begin position="290"/>
        <end position="511"/>
    </location>
</feature>
<feature type="transmembrane region" description="Helical" evidence="17">
    <location>
        <begin position="12"/>
        <end position="31"/>
    </location>
</feature>
<reference evidence="21 22" key="1">
    <citation type="submission" date="2006-02" db="EMBL/GenBank/DDBJ databases">
        <authorList>
            <person name="Pinhassi J."/>
            <person name="Pedros-Alio C."/>
            <person name="Ferriera S."/>
            <person name="Johnson J."/>
            <person name="Kravitz S."/>
            <person name="Halpern A."/>
            <person name="Remington K."/>
            <person name="Beeson K."/>
            <person name="Tran B."/>
            <person name="Rogers Y.-H."/>
            <person name="Friedman R."/>
            <person name="Venter J.C."/>
        </authorList>
    </citation>
    <scope>NUCLEOTIDE SEQUENCE [LARGE SCALE GENOMIC DNA]</scope>
    <source>
        <strain evidence="21 22">MED92</strain>
    </source>
</reference>
<dbReference type="AlphaFoldDB" id="A0A7U8C2E4"/>
<evidence type="ECO:0000259" key="20">
    <source>
        <dbReference type="PROSITE" id="PS50885"/>
    </source>
</evidence>
<keyword evidence="12 17" id="KW-1133">Transmembrane helix</keyword>
<evidence type="ECO:0000256" key="5">
    <source>
        <dbReference type="ARBA" id="ARBA00022519"/>
    </source>
</evidence>
<accession>A0A7U8C2E4</accession>
<dbReference type="Pfam" id="PF00512">
    <property type="entry name" value="HisKA"/>
    <property type="match status" value="1"/>
</dbReference>
<evidence type="ECO:0000256" key="6">
    <source>
        <dbReference type="ARBA" id="ARBA00022553"/>
    </source>
</evidence>
<dbReference type="EC" id="2.7.13.3" evidence="3"/>
<keyword evidence="14 17" id="KW-0472">Membrane</keyword>
<dbReference type="Pfam" id="PF02518">
    <property type="entry name" value="HATPase_c"/>
    <property type="match status" value="1"/>
</dbReference>
<organism evidence="21 22">
    <name type="scientific">Neptuniibacter caesariensis</name>
    <dbReference type="NCBI Taxonomy" id="207954"/>
    <lineage>
        <taxon>Bacteria</taxon>
        <taxon>Pseudomonadati</taxon>
        <taxon>Pseudomonadota</taxon>
        <taxon>Gammaproteobacteria</taxon>
        <taxon>Oceanospirillales</taxon>
        <taxon>Oceanospirillaceae</taxon>
        <taxon>Neptuniibacter</taxon>
    </lineage>
</organism>
<protein>
    <recommendedName>
        <fullName evidence="3">histidine kinase</fullName>
        <ecNumber evidence="3">2.7.13.3</ecNumber>
    </recommendedName>
</protein>
<dbReference type="SUPFAM" id="SSF47384">
    <property type="entry name" value="Homodimeric domain of signal transducing histidine kinase"/>
    <property type="match status" value="1"/>
</dbReference>
<evidence type="ECO:0000256" key="9">
    <source>
        <dbReference type="ARBA" id="ARBA00022741"/>
    </source>
</evidence>
<dbReference type="InterPro" id="IPR003660">
    <property type="entry name" value="HAMP_dom"/>
</dbReference>
<dbReference type="InterPro" id="IPR003661">
    <property type="entry name" value="HisK_dim/P_dom"/>
</dbReference>
<evidence type="ECO:0000259" key="18">
    <source>
        <dbReference type="PROSITE" id="PS50109"/>
    </source>
</evidence>
<comment type="caution">
    <text evidence="21">The sequence shown here is derived from an EMBL/GenBank/DDBJ whole genome shotgun (WGS) entry which is preliminary data.</text>
</comment>
<gene>
    <name evidence="21" type="ORF">MED92_17389</name>
</gene>
<dbReference type="CDD" id="cd00082">
    <property type="entry name" value="HisKA"/>
    <property type="match status" value="1"/>
</dbReference>
<evidence type="ECO:0000256" key="12">
    <source>
        <dbReference type="ARBA" id="ARBA00022989"/>
    </source>
</evidence>
<evidence type="ECO:0000256" key="1">
    <source>
        <dbReference type="ARBA" id="ARBA00000085"/>
    </source>
</evidence>
<keyword evidence="8 17" id="KW-0812">Transmembrane</keyword>
<feature type="domain" description="Response regulatory" evidence="19">
    <location>
        <begin position="654"/>
        <end position="768"/>
    </location>
</feature>
<keyword evidence="4" id="KW-1003">Cell membrane</keyword>
<evidence type="ECO:0000256" key="4">
    <source>
        <dbReference type="ARBA" id="ARBA00022475"/>
    </source>
</evidence>
<dbReference type="SMART" id="SM00304">
    <property type="entry name" value="HAMP"/>
    <property type="match status" value="1"/>
</dbReference>
<keyword evidence="6 15" id="KW-0597">Phosphoprotein</keyword>
<dbReference type="InterPro" id="IPR036097">
    <property type="entry name" value="HisK_dim/P_sf"/>
</dbReference>
<feature type="modified residue" description="4-aspartylphosphate" evidence="15">
    <location>
        <position position="703"/>
    </location>
</feature>
<dbReference type="Gene3D" id="3.40.50.2300">
    <property type="match status" value="1"/>
</dbReference>
<dbReference type="CDD" id="cd06225">
    <property type="entry name" value="HAMP"/>
    <property type="match status" value="1"/>
</dbReference>
<keyword evidence="7" id="KW-0808">Transferase</keyword>
<dbReference type="PROSITE" id="PS50885">
    <property type="entry name" value="HAMP"/>
    <property type="match status" value="1"/>
</dbReference>
<evidence type="ECO:0000256" key="2">
    <source>
        <dbReference type="ARBA" id="ARBA00004429"/>
    </source>
</evidence>
<evidence type="ECO:0000256" key="8">
    <source>
        <dbReference type="ARBA" id="ARBA00022692"/>
    </source>
</evidence>
<dbReference type="InterPro" id="IPR011006">
    <property type="entry name" value="CheY-like_superfamily"/>
</dbReference>
<keyword evidence="9" id="KW-0547">Nucleotide-binding</keyword>
<dbReference type="InterPro" id="IPR019247">
    <property type="entry name" value="Histidine_kinase_BarA_N"/>
</dbReference>
<dbReference type="InterPro" id="IPR003594">
    <property type="entry name" value="HATPase_dom"/>
</dbReference>
<evidence type="ECO:0000256" key="17">
    <source>
        <dbReference type="SAM" id="Phobius"/>
    </source>
</evidence>
<evidence type="ECO:0000256" key="16">
    <source>
        <dbReference type="SAM" id="Coils"/>
    </source>
</evidence>
<dbReference type="SUPFAM" id="SSF158472">
    <property type="entry name" value="HAMP domain-like"/>
    <property type="match status" value="1"/>
</dbReference>
<sequence length="881" mass="97962">MSMTLGIRQRVLIITLFPLCMITLLLGGYFINTRLDDAQAALIDKGQTMAQMMASSAEFGLLVGNIEILNGLIRSSIKAEEVDDVAFLNPAFETLTRGQQGASPLDKNAGYPLHKNDQVYFLHPVVATGVDVLDPLDAVDGALEPEFIGWVVIVLSENPTKERQFEILIKGVILALIGLLTTVFIASRFGQRITNPILGLTHVIEMLQHGHLETRASLSSTGELRSLAQGINRLAQRVQESNQTLESRVDKATKRLRSTLVHLEKQNQALDKARKRANSANLAKDEFLARMSHELRTPLTSVSGFARLLDQTELKTDQKEYTRIINLTSGLLLSIIDDILDYSKLESNAIELEEIPFDFENCILDVLEMQTAAAHDKGLELVPVIESETPKFLVGDPVRLRQILTNLISNSVKFTSQGHVCIHVVPTKISPVESKLKIIVEDTGTGIPQDSIDNLFQAFSQADTSITRKYGGSGLGLVIAKRLTELMSGEISLESKEGKGTQITLNIPFTVSQRQRLDSNRYTDSIVIYDQHPLVRESLKKQLSIIKTEIIEASSFEQLVTLSKEKSSCSVICGLPTNRVSQESIQELHSLVDIHKGKVILLSGQPLPLFLSNRVVQLRKPPRTQLLLNALSPNSYKLPSPAHEKELFIDGNPKVLVAEDNDFNRLLIGKILQQADTEVIEATTGEEAVRATVQYSPDLILMDVHMPVMDGIEATRQIRLTNTQIPIIALTANVIASEHTKLIEAGVNHVLLKPIDDHELCHTIDSFLSGKEPFPLPASTKNKTSTDLNKYNVSYSELEEELSKQLEGLMDGFSHSDIQKMRNHSHQLQGLAGLYQIPEIEVTGNNLHDALINEDYKAIWGELWQLKRIIEHKQFELIEPE</sequence>
<dbReference type="GO" id="GO:0005524">
    <property type="term" value="F:ATP binding"/>
    <property type="evidence" value="ECO:0007669"/>
    <property type="project" value="UniProtKB-KW"/>
</dbReference>
<dbReference type="GO" id="GO:0005886">
    <property type="term" value="C:plasma membrane"/>
    <property type="evidence" value="ECO:0007669"/>
    <property type="project" value="UniProtKB-SubCell"/>
</dbReference>
<evidence type="ECO:0000256" key="14">
    <source>
        <dbReference type="ARBA" id="ARBA00023136"/>
    </source>
</evidence>
<comment type="catalytic activity">
    <reaction evidence="1">
        <text>ATP + protein L-histidine = ADP + protein N-phospho-L-histidine.</text>
        <dbReference type="EC" id="2.7.13.3"/>
    </reaction>
</comment>
<keyword evidence="5" id="KW-0997">Cell inner membrane</keyword>
<dbReference type="Gene3D" id="1.10.287.130">
    <property type="match status" value="1"/>
</dbReference>
<evidence type="ECO:0000313" key="21">
    <source>
        <dbReference type="EMBL" id="EAR60243.1"/>
    </source>
</evidence>
<dbReference type="Pfam" id="PF00072">
    <property type="entry name" value="Response_reg"/>
    <property type="match status" value="1"/>
</dbReference>
<dbReference type="PROSITE" id="PS50110">
    <property type="entry name" value="RESPONSE_REGULATORY"/>
    <property type="match status" value="1"/>
</dbReference>
<dbReference type="InterPro" id="IPR005467">
    <property type="entry name" value="His_kinase_dom"/>
</dbReference>
<dbReference type="CDD" id="cd17546">
    <property type="entry name" value="REC_hyHK_CKI1_RcsC-like"/>
    <property type="match status" value="1"/>
</dbReference>
<dbReference type="InterPro" id="IPR001789">
    <property type="entry name" value="Sig_transdc_resp-reg_receiver"/>
</dbReference>
<dbReference type="Pfam" id="PF09984">
    <property type="entry name" value="sCache_4"/>
    <property type="match status" value="1"/>
</dbReference>
<evidence type="ECO:0000313" key="22">
    <source>
        <dbReference type="Proteomes" id="UP000002171"/>
    </source>
</evidence>
<dbReference type="OrthoDB" id="6724607at2"/>
<dbReference type="SUPFAM" id="SSF52172">
    <property type="entry name" value="CheY-like"/>
    <property type="match status" value="1"/>
</dbReference>
<dbReference type="CDD" id="cd16922">
    <property type="entry name" value="HATPase_EvgS-ArcB-TorS-like"/>
    <property type="match status" value="1"/>
</dbReference>
<evidence type="ECO:0000256" key="7">
    <source>
        <dbReference type="ARBA" id="ARBA00022679"/>
    </source>
</evidence>
<keyword evidence="10 21" id="KW-0418">Kinase</keyword>
<dbReference type="SMART" id="SM00448">
    <property type="entry name" value="REC"/>
    <property type="match status" value="1"/>
</dbReference>
<dbReference type="InterPro" id="IPR004358">
    <property type="entry name" value="Sig_transdc_His_kin-like_C"/>
</dbReference>
<dbReference type="Gene3D" id="6.10.340.10">
    <property type="match status" value="1"/>
</dbReference>